<dbReference type="SUPFAM" id="SSF48264">
    <property type="entry name" value="Cytochrome P450"/>
    <property type="match status" value="1"/>
</dbReference>
<dbReference type="PANTHER" id="PTHR47582:SF1">
    <property type="entry name" value="P450, PUTATIVE (EUROFUNG)-RELATED"/>
    <property type="match status" value="1"/>
</dbReference>
<dbReference type="PRINTS" id="PR00465">
    <property type="entry name" value="EP450IV"/>
</dbReference>
<evidence type="ECO:0000256" key="4">
    <source>
        <dbReference type="ARBA" id="ARBA00023004"/>
    </source>
</evidence>
<evidence type="ECO:0000313" key="7">
    <source>
        <dbReference type="EMBL" id="TVY47039.1"/>
    </source>
</evidence>
<dbReference type="EMBL" id="QGMI01000113">
    <property type="protein sequence ID" value="TVY47039.1"/>
    <property type="molecule type" value="Genomic_DNA"/>
</dbReference>
<dbReference type="GO" id="GO:0016705">
    <property type="term" value="F:oxidoreductase activity, acting on paired donors, with incorporation or reduction of molecular oxygen"/>
    <property type="evidence" value="ECO:0007669"/>
    <property type="project" value="InterPro"/>
</dbReference>
<keyword evidence="5" id="KW-0349">Heme</keyword>
<dbReference type="InterPro" id="IPR001128">
    <property type="entry name" value="Cyt_P450"/>
</dbReference>
<evidence type="ECO:0000256" key="3">
    <source>
        <dbReference type="ARBA" id="ARBA00022723"/>
    </source>
</evidence>
<dbReference type="CDD" id="cd11040">
    <property type="entry name" value="CYP7_CYP8-like"/>
    <property type="match status" value="1"/>
</dbReference>
<dbReference type="Proteomes" id="UP000443090">
    <property type="component" value="Unassembled WGS sequence"/>
</dbReference>
<dbReference type="InterPro" id="IPR036396">
    <property type="entry name" value="Cyt_P450_sf"/>
</dbReference>
<keyword evidence="6" id="KW-0812">Transmembrane</keyword>
<protein>
    <submittedName>
        <fullName evidence="7">7-alpha-hydroxycholest-4-en-3-one 12-alpha-hydroxylase</fullName>
    </submittedName>
</protein>
<organism evidence="7 8">
    <name type="scientific">Lachnellula occidentalis</name>
    <dbReference type="NCBI Taxonomy" id="215460"/>
    <lineage>
        <taxon>Eukaryota</taxon>
        <taxon>Fungi</taxon>
        <taxon>Dikarya</taxon>
        <taxon>Ascomycota</taxon>
        <taxon>Pezizomycotina</taxon>
        <taxon>Leotiomycetes</taxon>
        <taxon>Helotiales</taxon>
        <taxon>Lachnaceae</taxon>
        <taxon>Lachnellula</taxon>
    </lineage>
</organism>
<name>A0A8H8UJI2_9HELO</name>
<dbReference type="PANTHER" id="PTHR47582">
    <property type="entry name" value="P450, PUTATIVE (EUROFUNG)-RELATED"/>
    <property type="match status" value="1"/>
</dbReference>
<feature type="transmembrane region" description="Helical" evidence="6">
    <location>
        <begin position="17"/>
        <end position="38"/>
    </location>
</feature>
<evidence type="ECO:0000256" key="6">
    <source>
        <dbReference type="SAM" id="Phobius"/>
    </source>
</evidence>
<dbReference type="GO" id="GO:0020037">
    <property type="term" value="F:heme binding"/>
    <property type="evidence" value="ECO:0007669"/>
    <property type="project" value="InterPro"/>
</dbReference>
<dbReference type="GO" id="GO:0004497">
    <property type="term" value="F:monooxygenase activity"/>
    <property type="evidence" value="ECO:0007669"/>
    <property type="project" value="InterPro"/>
</dbReference>
<accession>A0A8H8UJI2</accession>
<reference evidence="7 8" key="1">
    <citation type="submission" date="2018-05" db="EMBL/GenBank/DDBJ databases">
        <title>Genome sequencing and assembly of the regulated plant pathogen Lachnellula willkommii and related sister species for the development of diagnostic species identification markers.</title>
        <authorList>
            <person name="Giroux E."/>
            <person name="Bilodeau G."/>
        </authorList>
    </citation>
    <scope>NUCLEOTIDE SEQUENCE [LARGE SCALE GENOMIC DNA]</scope>
    <source>
        <strain evidence="7 8">CBS 160.35</strain>
    </source>
</reference>
<comment type="similarity">
    <text evidence="2">Belongs to the cytochrome P450 family.</text>
</comment>
<sequence>MLLPHSAQSLVGLLTKLIYPSIFAFIVATFSLLVLWFLGAEDVDPEEPPVVRPRIPIFGHMIGLLRHHNNYFTLLRERYAGPIYTVKLFSSRIYIIQSPELAQAAFRQSKAIDFETIKAYASCKAVAFGQHATDIVNFQPLKGEGSYMSDLHQEMYGSLAQGPNLLETNARVLNYLAGSLNAINTAPEECHLFRWLRDEYTLGSAATLYGLPNPLSEDPSLIKSIWDFEKDIGVLVLDFFPKFTAPKGYAARTVVTPAFEKYYNAGLDKNANHLVQRRAWAARQWGLTTKEISQAEITIIMAAGTNTVPNVFYMICHIFSQPDLVIALRKEISKITNRRTRNSIETVTLNISMLQSHCPLLTACFNENLRLKKTGAAVRTILEDVMLNDQYLLKKGAFVQIPTGVLQSDLSIWGPDAKQFNPQRFLTQDSLPKDVKKAQNQAYMPFGGGKNLCPGRHLAFTEITAFVAMLVLGFELSLSNGNKLQVPKGEFQRLGVASISPDKDLDVLIERRKEFEGVTWEFETNTVRE</sequence>
<dbReference type="InterPro" id="IPR002403">
    <property type="entry name" value="Cyt_P450_E_grp-IV"/>
</dbReference>
<dbReference type="Pfam" id="PF00067">
    <property type="entry name" value="p450"/>
    <property type="match status" value="1"/>
</dbReference>
<keyword evidence="3 5" id="KW-0479">Metal-binding</keyword>
<proteinExistence type="inferred from homology"/>
<dbReference type="InterPro" id="IPR053007">
    <property type="entry name" value="CYP450_monoxygenase_sec-met"/>
</dbReference>
<dbReference type="OrthoDB" id="1470350at2759"/>
<comment type="caution">
    <text evidence="7">The sequence shown here is derived from an EMBL/GenBank/DDBJ whole genome shotgun (WGS) entry which is preliminary data.</text>
</comment>
<keyword evidence="6" id="KW-1133">Transmembrane helix</keyword>
<dbReference type="GO" id="GO:0005506">
    <property type="term" value="F:iron ion binding"/>
    <property type="evidence" value="ECO:0007669"/>
    <property type="project" value="InterPro"/>
</dbReference>
<dbReference type="Gene3D" id="1.10.630.10">
    <property type="entry name" value="Cytochrome P450"/>
    <property type="match status" value="1"/>
</dbReference>
<dbReference type="AlphaFoldDB" id="A0A8H8UJI2"/>
<keyword evidence="6" id="KW-0472">Membrane</keyword>
<keyword evidence="8" id="KW-1185">Reference proteome</keyword>
<gene>
    <name evidence="7" type="primary">CYP8B1_1</name>
    <name evidence="7" type="ORF">LOCC1_G006098</name>
</gene>
<feature type="binding site" description="axial binding residue" evidence="5">
    <location>
        <position position="453"/>
    </location>
    <ligand>
        <name>heme</name>
        <dbReference type="ChEBI" id="CHEBI:30413"/>
    </ligand>
    <ligandPart>
        <name>Fe</name>
        <dbReference type="ChEBI" id="CHEBI:18248"/>
    </ligandPart>
</feature>
<evidence type="ECO:0000256" key="1">
    <source>
        <dbReference type="ARBA" id="ARBA00001971"/>
    </source>
</evidence>
<evidence type="ECO:0000256" key="2">
    <source>
        <dbReference type="ARBA" id="ARBA00010617"/>
    </source>
</evidence>
<evidence type="ECO:0000256" key="5">
    <source>
        <dbReference type="PIRSR" id="PIRSR602403-1"/>
    </source>
</evidence>
<comment type="cofactor">
    <cofactor evidence="1 5">
        <name>heme</name>
        <dbReference type="ChEBI" id="CHEBI:30413"/>
    </cofactor>
</comment>
<evidence type="ECO:0000313" key="8">
    <source>
        <dbReference type="Proteomes" id="UP000443090"/>
    </source>
</evidence>
<keyword evidence="4 5" id="KW-0408">Iron</keyword>